<accession>A0ABU7RNQ5</accession>
<organism evidence="2 3">
    <name type="scientific">Plantactinospora sonchi</name>
    <dbReference type="NCBI Taxonomy" id="1544735"/>
    <lineage>
        <taxon>Bacteria</taxon>
        <taxon>Bacillati</taxon>
        <taxon>Actinomycetota</taxon>
        <taxon>Actinomycetes</taxon>
        <taxon>Micromonosporales</taxon>
        <taxon>Micromonosporaceae</taxon>
        <taxon>Plantactinospora</taxon>
    </lineage>
</organism>
<dbReference type="RefSeq" id="WP_331213272.1">
    <property type="nucleotide sequence ID" value="NZ_JAZGQK010000006.1"/>
</dbReference>
<reference evidence="2 3" key="1">
    <citation type="submission" date="2024-01" db="EMBL/GenBank/DDBJ databases">
        <title>Genome insights into Plantactinospora sonchi sp. nov.</title>
        <authorList>
            <person name="Wang L."/>
        </authorList>
    </citation>
    <scope>NUCLEOTIDE SEQUENCE [LARGE SCALE GENOMIC DNA]</scope>
    <source>
        <strain evidence="2 3">NEAU-QY2</strain>
    </source>
</reference>
<evidence type="ECO:0000313" key="3">
    <source>
        <dbReference type="Proteomes" id="UP001332243"/>
    </source>
</evidence>
<protein>
    <submittedName>
        <fullName evidence="2">Uncharacterized protein</fullName>
    </submittedName>
</protein>
<evidence type="ECO:0000313" key="2">
    <source>
        <dbReference type="EMBL" id="MEE6258143.1"/>
    </source>
</evidence>
<sequence length="190" mass="19399">MDTSTSAALRGDASHRPAILHRWPSAVGLTAAVLVLATGPDRQTLSITVCAATLCYLGAAALARPWVAWAAVPGFSLVIIASRVLGLPWWAVAGIAALILVVVGLVGRVSYPALTAQAVAVAGFGGLAVAALLIAPSFGLVLAGLVLASHGIWDAVHYRRNAVVPRSLAEACMLLDVPLGLGFIVLAALR</sequence>
<feature type="transmembrane region" description="Helical" evidence="1">
    <location>
        <begin position="87"/>
        <end position="106"/>
    </location>
</feature>
<name>A0ABU7RNQ5_9ACTN</name>
<dbReference type="Proteomes" id="UP001332243">
    <property type="component" value="Unassembled WGS sequence"/>
</dbReference>
<feature type="transmembrane region" description="Helical" evidence="1">
    <location>
        <begin position="118"/>
        <end position="148"/>
    </location>
</feature>
<proteinExistence type="predicted"/>
<comment type="caution">
    <text evidence="2">The sequence shown here is derived from an EMBL/GenBank/DDBJ whole genome shotgun (WGS) entry which is preliminary data.</text>
</comment>
<dbReference type="EMBL" id="JAZGQK010000006">
    <property type="protein sequence ID" value="MEE6258143.1"/>
    <property type="molecule type" value="Genomic_DNA"/>
</dbReference>
<evidence type="ECO:0000256" key="1">
    <source>
        <dbReference type="SAM" id="Phobius"/>
    </source>
</evidence>
<keyword evidence="1" id="KW-0472">Membrane</keyword>
<feature type="transmembrane region" description="Helical" evidence="1">
    <location>
        <begin position="168"/>
        <end position="189"/>
    </location>
</feature>
<keyword evidence="1" id="KW-0812">Transmembrane</keyword>
<feature type="transmembrane region" description="Helical" evidence="1">
    <location>
        <begin position="20"/>
        <end position="38"/>
    </location>
</feature>
<gene>
    <name evidence="2" type="ORF">V1633_06500</name>
</gene>
<keyword evidence="3" id="KW-1185">Reference proteome</keyword>
<keyword evidence="1" id="KW-1133">Transmembrane helix</keyword>
<feature type="transmembrane region" description="Helical" evidence="1">
    <location>
        <begin position="45"/>
        <end position="67"/>
    </location>
</feature>